<evidence type="ECO:0000313" key="2">
    <source>
        <dbReference type="Proteomes" id="UP000886520"/>
    </source>
</evidence>
<dbReference type="AlphaFoldDB" id="A0A9D4U9D7"/>
<keyword evidence="2" id="KW-1185">Reference proteome</keyword>
<dbReference type="EMBL" id="JABFUD020000021">
    <property type="protein sequence ID" value="KAI5063447.1"/>
    <property type="molecule type" value="Genomic_DNA"/>
</dbReference>
<reference evidence="1" key="1">
    <citation type="submission" date="2021-01" db="EMBL/GenBank/DDBJ databases">
        <title>Adiantum capillus-veneris genome.</title>
        <authorList>
            <person name="Fang Y."/>
            <person name="Liao Q."/>
        </authorList>
    </citation>
    <scope>NUCLEOTIDE SEQUENCE</scope>
    <source>
        <strain evidence="1">H3</strain>
        <tissue evidence="1">Leaf</tissue>
    </source>
</reference>
<dbReference type="Proteomes" id="UP000886520">
    <property type="component" value="Chromosome 21"/>
</dbReference>
<name>A0A9D4U9D7_ADICA</name>
<proteinExistence type="predicted"/>
<comment type="caution">
    <text evidence="1">The sequence shown here is derived from an EMBL/GenBank/DDBJ whole genome shotgun (WGS) entry which is preliminary data.</text>
</comment>
<accession>A0A9D4U9D7</accession>
<gene>
    <name evidence="1" type="ORF">GOP47_0021994</name>
</gene>
<sequence>MVSSREELVMSLFARFSTCTMVNAIVETISPKEEPRSTNSFILCSGNNNKVDSNDSAFTMEVVASTYRAYGEVPSSFGVLFFMDAPFIYAKSFTSIYLSLTTKVTV</sequence>
<protein>
    <submittedName>
        <fullName evidence="1">Uncharacterized protein</fullName>
    </submittedName>
</protein>
<organism evidence="1 2">
    <name type="scientific">Adiantum capillus-veneris</name>
    <name type="common">Maidenhair fern</name>
    <dbReference type="NCBI Taxonomy" id="13818"/>
    <lineage>
        <taxon>Eukaryota</taxon>
        <taxon>Viridiplantae</taxon>
        <taxon>Streptophyta</taxon>
        <taxon>Embryophyta</taxon>
        <taxon>Tracheophyta</taxon>
        <taxon>Polypodiopsida</taxon>
        <taxon>Polypodiidae</taxon>
        <taxon>Polypodiales</taxon>
        <taxon>Pteridineae</taxon>
        <taxon>Pteridaceae</taxon>
        <taxon>Vittarioideae</taxon>
        <taxon>Adiantum</taxon>
    </lineage>
</organism>
<evidence type="ECO:0000313" key="1">
    <source>
        <dbReference type="EMBL" id="KAI5063447.1"/>
    </source>
</evidence>